<dbReference type="Proteomes" id="UP000515152">
    <property type="component" value="Chromosome 22"/>
</dbReference>
<feature type="signal peptide" evidence="2">
    <location>
        <begin position="1"/>
        <end position="43"/>
    </location>
</feature>
<protein>
    <submittedName>
        <fullName evidence="4">Uncharacterized protein LOC105899189</fullName>
    </submittedName>
</protein>
<feature type="region of interest" description="Disordered" evidence="1">
    <location>
        <begin position="70"/>
        <end position="215"/>
    </location>
</feature>
<accession>A0A6P8EX96</accession>
<keyword evidence="2" id="KW-0732">Signal</keyword>
<dbReference type="RefSeq" id="XP_031415517.1">
    <property type="nucleotide sequence ID" value="XM_031559657.2"/>
</dbReference>
<evidence type="ECO:0000256" key="2">
    <source>
        <dbReference type="SAM" id="SignalP"/>
    </source>
</evidence>
<dbReference type="AlphaFoldDB" id="A0A6P8EX96"/>
<feature type="compositionally biased region" description="Polar residues" evidence="1">
    <location>
        <begin position="131"/>
        <end position="146"/>
    </location>
</feature>
<dbReference type="KEGG" id="char:105899189"/>
<evidence type="ECO:0000256" key="1">
    <source>
        <dbReference type="SAM" id="MobiDB-lite"/>
    </source>
</evidence>
<gene>
    <name evidence="4" type="primary">LOC105899189</name>
</gene>
<feature type="compositionally biased region" description="Basic residues" evidence="1">
    <location>
        <begin position="113"/>
        <end position="126"/>
    </location>
</feature>
<sequence length="215" mass="24034">MNIERERTTLTISKHWNFISRVCPKEKMLSWSWLFLCCLPVVALPLQEDEPDTLSQSRTESHVWPRKAILPGEAPPQQSHSGDAVAPRRTESFPGSNTPLDRLSISPVDPKRSRQRRIKGGQKRRNGRVDQAQNPLNQVRSRQSGQADLIRITESDPADQTKTGSRTSTDQPNVRDGLPGDSVKTGINTPRSRIHTGFGSPIDRIGISQFPSRKG</sequence>
<feature type="compositionally biased region" description="Polar residues" evidence="1">
    <location>
        <begin position="158"/>
        <end position="172"/>
    </location>
</feature>
<evidence type="ECO:0000313" key="4">
    <source>
        <dbReference type="RefSeq" id="XP_031415517.1"/>
    </source>
</evidence>
<feature type="chain" id="PRO_5027619765" evidence="2">
    <location>
        <begin position="44"/>
        <end position="215"/>
    </location>
</feature>
<dbReference type="InterPro" id="IPR021088">
    <property type="entry name" value="Osteocrin"/>
</dbReference>
<dbReference type="GeneID" id="105899189"/>
<name>A0A6P8EX96_CLUHA</name>
<dbReference type="Pfam" id="PF11037">
    <property type="entry name" value="Musclin"/>
    <property type="match status" value="1"/>
</dbReference>
<organism evidence="3 4">
    <name type="scientific">Clupea harengus</name>
    <name type="common">Atlantic herring</name>
    <dbReference type="NCBI Taxonomy" id="7950"/>
    <lineage>
        <taxon>Eukaryota</taxon>
        <taxon>Metazoa</taxon>
        <taxon>Chordata</taxon>
        <taxon>Craniata</taxon>
        <taxon>Vertebrata</taxon>
        <taxon>Euteleostomi</taxon>
        <taxon>Actinopterygii</taxon>
        <taxon>Neopterygii</taxon>
        <taxon>Teleostei</taxon>
        <taxon>Clupei</taxon>
        <taxon>Clupeiformes</taxon>
        <taxon>Clupeoidei</taxon>
        <taxon>Clupeidae</taxon>
        <taxon>Clupea</taxon>
    </lineage>
</organism>
<keyword evidence="3" id="KW-1185">Reference proteome</keyword>
<proteinExistence type="predicted"/>
<evidence type="ECO:0000313" key="3">
    <source>
        <dbReference type="Proteomes" id="UP000515152"/>
    </source>
</evidence>
<reference evidence="4" key="1">
    <citation type="submission" date="2025-08" db="UniProtKB">
        <authorList>
            <consortium name="RefSeq"/>
        </authorList>
    </citation>
    <scope>IDENTIFICATION</scope>
</reference>